<dbReference type="EMBL" id="QGKW02001911">
    <property type="protein sequence ID" value="KAF2567054.1"/>
    <property type="molecule type" value="Genomic_DNA"/>
</dbReference>
<protein>
    <submittedName>
        <fullName evidence="2">Uncharacterized protein</fullName>
    </submittedName>
</protein>
<feature type="region of interest" description="Disordered" evidence="1">
    <location>
        <begin position="1"/>
        <end position="92"/>
    </location>
</feature>
<comment type="caution">
    <text evidence="2">The sequence shown here is derived from an EMBL/GenBank/DDBJ whole genome shotgun (WGS) entry which is preliminary data.</text>
</comment>
<proteinExistence type="predicted"/>
<name>A0A8S9IBI6_BRACR</name>
<organism evidence="2 3">
    <name type="scientific">Brassica cretica</name>
    <name type="common">Mustard</name>
    <dbReference type="NCBI Taxonomy" id="69181"/>
    <lineage>
        <taxon>Eukaryota</taxon>
        <taxon>Viridiplantae</taxon>
        <taxon>Streptophyta</taxon>
        <taxon>Embryophyta</taxon>
        <taxon>Tracheophyta</taxon>
        <taxon>Spermatophyta</taxon>
        <taxon>Magnoliopsida</taxon>
        <taxon>eudicotyledons</taxon>
        <taxon>Gunneridae</taxon>
        <taxon>Pentapetalae</taxon>
        <taxon>rosids</taxon>
        <taxon>malvids</taxon>
        <taxon>Brassicales</taxon>
        <taxon>Brassicaceae</taxon>
        <taxon>Brassiceae</taxon>
        <taxon>Brassica</taxon>
    </lineage>
</organism>
<gene>
    <name evidence="2" type="ORF">F2Q68_00026632</name>
</gene>
<reference evidence="2" key="1">
    <citation type="submission" date="2019-12" db="EMBL/GenBank/DDBJ databases">
        <title>Genome sequencing and annotation of Brassica cretica.</title>
        <authorList>
            <person name="Studholme D.J."/>
            <person name="Sarris P.F."/>
        </authorList>
    </citation>
    <scope>NUCLEOTIDE SEQUENCE</scope>
    <source>
        <strain evidence="2">PFS-001/15</strain>
        <tissue evidence="2">Leaf</tissue>
    </source>
</reference>
<accession>A0A8S9IBI6</accession>
<dbReference type="Proteomes" id="UP000712281">
    <property type="component" value="Unassembled WGS sequence"/>
</dbReference>
<sequence>MTSRRSNSRDSDRVRTRTGSANAERIRSGDVSDALTEVLREETRLPQPSTQGAKDSEGEKSVARVKSSNPTNSEGRDCPPKKAKTNGSDPRLGVPGEAVVAKSFHWQFLHSKDCLITEDPDSVSHLVRHFKPAGCLLPSPRNMTEREAYVKMVVAYAKMAQDRERANSAEKVGNQAASLEARLRVVSNKRKSALEQVSFLEAKVESSANKFSDDLCHATYDAKKTMADRYLDVLVSLKEKWKKKKDATDCEARLREQLANLGHFILSLEVGDFYARRLCVWVVLSDTGRGSCFVGIFQCADRYRDLEANFPFGLTLSFVGCVVTWSP</sequence>
<evidence type="ECO:0000313" key="3">
    <source>
        <dbReference type="Proteomes" id="UP000712281"/>
    </source>
</evidence>
<dbReference type="AlphaFoldDB" id="A0A8S9IBI6"/>
<evidence type="ECO:0000256" key="1">
    <source>
        <dbReference type="SAM" id="MobiDB-lite"/>
    </source>
</evidence>
<evidence type="ECO:0000313" key="2">
    <source>
        <dbReference type="EMBL" id="KAF2567054.1"/>
    </source>
</evidence>